<sequence length="54" mass="5891">MAPITRSTIQDIARSGFHHWYYRTATQQLVAGRHSVAREILIEESGGGHGGGRG</sequence>
<organism evidence="1 2">
    <name type="scientific">Streptomyces calvus</name>
    <dbReference type="NCBI Taxonomy" id="67282"/>
    <lineage>
        <taxon>Bacteria</taxon>
        <taxon>Bacillati</taxon>
        <taxon>Actinomycetota</taxon>
        <taxon>Actinomycetes</taxon>
        <taxon>Kitasatosporales</taxon>
        <taxon>Streptomycetaceae</taxon>
        <taxon>Streptomyces</taxon>
    </lineage>
</organism>
<protein>
    <submittedName>
        <fullName evidence="1">Uncharacterized protein</fullName>
    </submittedName>
</protein>
<proteinExistence type="predicted"/>
<gene>
    <name evidence="1" type="ORF">FHS33_004289</name>
</gene>
<dbReference type="RefSeq" id="WP_161175499.1">
    <property type="nucleotide sequence ID" value="NZ_BMSU01000003.1"/>
</dbReference>
<name>A0AA40VHK3_9ACTN</name>
<dbReference type="AlphaFoldDB" id="A0AA40VHK3"/>
<reference evidence="1 2" key="1">
    <citation type="submission" date="2020-08" db="EMBL/GenBank/DDBJ databases">
        <title>Genomic Encyclopedia of Type Strains, Phase III (KMG-III): the genomes of soil and plant-associated and newly described type strains.</title>
        <authorList>
            <person name="Whitman W."/>
        </authorList>
    </citation>
    <scope>NUCLEOTIDE SEQUENCE [LARGE SCALE GENOMIC DNA]</scope>
    <source>
        <strain evidence="1 2">CECT 3271</strain>
    </source>
</reference>
<evidence type="ECO:0000313" key="1">
    <source>
        <dbReference type="EMBL" id="MBA8945840.1"/>
    </source>
</evidence>
<evidence type="ECO:0000313" key="2">
    <source>
        <dbReference type="Proteomes" id="UP000530412"/>
    </source>
</evidence>
<accession>A0AA40VHK3</accession>
<dbReference type="EMBL" id="JACJIE010000010">
    <property type="protein sequence ID" value="MBA8945840.1"/>
    <property type="molecule type" value="Genomic_DNA"/>
</dbReference>
<dbReference type="Proteomes" id="UP000530412">
    <property type="component" value="Unassembled WGS sequence"/>
</dbReference>
<comment type="caution">
    <text evidence="1">The sequence shown here is derived from an EMBL/GenBank/DDBJ whole genome shotgun (WGS) entry which is preliminary data.</text>
</comment>